<accession>A0ABY2H385</accession>
<keyword evidence="3" id="KW-1185">Reference proteome</keyword>
<reference evidence="2 3" key="1">
    <citation type="submission" date="2018-01" db="EMBL/GenBank/DDBJ databases">
        <title>Genome characterization of the sugarcane-associated fungus Trichoderma ghanense CCMA-1212 and their application in lignocelulose bioconversion.</title>
        <authorList>
            <person name="Steindorff A.S."/>
            <person name="Mendes T.D."/>
            <person name="Vilela E.S.D."/>
            <person name="Rodrigues D.S."/>
            <person name="Formighieri E.F."/>
            <person name="Melo I.S."/>
            <person name="Favaro L.C.L."/>
        </authorList>
    </citation>
    <scope>NUCLEOTIDE SEQUENCE [LARGE SCALE GENOMIC DNA]</scope>
    <source>
        <strain evidence="2 3">CCMA-1212</strain>
    </source>
</reference>
<comment type="caution">
    <text evidence="2">The sequence shown here is derived from an EMBL/GenBank/DDBJ whole genome shotgun (WGS) entry which is preliminary data.</text>
</comment>
<protein>
    <submittedName>
        <fullName evidence="2">Uncharacterized protein</fullName>
    </submittedName>
</protein>
<sequence>MKPAGVWRMQSRKQKQKQKQEQAQAEMEVEAKGRSRVKFSVTQGWAPIDWVRQASTEVEERRARLGLPGRDGFLYVAALRELTGARGVAYSLVGSMR</sequence>
<evidence type="ECO:0000313" key="2">
    <source>
        <dbReference type="EMBL" id="TFB02144.1"/>
    </source>
</evidence>
<name>A0ABY2H385_9HYPO</name>
<evidence type="ECO:0000256" key="1">
    <source>
        <dbReference type="SAM" id="MobiDB-lite"/>
    </source>
</evidence>
<dbReference type="RefSeq" id="XP_073558345.1">
    <property type="nucleotide sequence ID" value="XM_073703288.1"/>
</dbReference>
<feature type="region of interest" description="Disordered" evidence="1">
    <location>
        <begin position="1"/>
        <end position="29"/>
    </location>
</feature>
<evidence type="ECO:0000313" key="3">
    <source>
        <dbReference type="Proteomes" id="UP001642720"/>
    </source>
</evidence>
<organism evidence="2 3">
    <name type="scientific">Trichoderma ghanense</name>
    <dbReference type="NCBI Taxonomy" id="65468"/>
    <lineage>
        <taxon>Eukaryota</taxon>
        <taxon>Fungi</taxon>
        <taxon>Dikarya</taxon>
        <taxon>Ascomycota</taxon>
        <taxon>Pezizomycotina</taxon>
        <taxon>Sordariomycetes</taxon>
        <taxon>Hypocreomycetidae</taxon>
        <taxon>Hypocreales</taxon>
        <taxon>Hypocreaceae</taxon>
        <taxon>Trichoderma</taxon>
    </lineage>
</organism>
<dbReference type="GeneID" id="300577738"/>
<dbReference type="EMBL" id="PPTA01000007">
    <property type="protein sequence ID" value="TFB02144.1"/>
    <property type="molecule type" value="Genomic_DNA"/>
</dbReference>
<gene>
    <name evidence="2" type="ORF">CCMA1212_006047</name>
</gene>
<proteinExistence type="predicted"/>
<dbReference type="Proteomes" id="UP001642720">
    <property type="component" value="Unassembled WGS sequence"/>
</dbReference>